<name>D5VL57_CAUST</name>
<proteinExistence type="predicted"/>
<dbReference type="EMBL" id="CP002008">
    <property type="protein sequence ID" value="ADG11230.1"/>
    <property type="molecule type" value="Genomic_DNA"/>
</dbReference>
<evidence type="ECO:0000313" key="2">
    <source>
        <dbReference type="Proteomes" id="UP000002629"/>
    </source>
</evidence>
<reference evidence="2" key="1">
    <citation type="journal article" date="2011" name="J. Bacteriol.">
        <title>Genome sequences of eight morphologically diverse alphaproteobacteria.</title>
        <authorList>
            <consortium name="US DOE Joint Genome Institute"/>
            <person name="Brown P.J."/>
            <person name="Kysela D.T."/>
            <person name="Buechlein A."/>
            <person name="Hemmerich C."/>
            <person name="Brun Y.V."/>
        </authorList>
    </citation>
    <scope>NUCLEOTIDE SEQUENCE [LARGE SCALE GENOMIC DNA]</scope>
    <source>
        <strain evidence="2">ATCC 21756 / DSM 7131 / JCM 7823 / NBRC 15250 / LMG 17158 / TK0059</strain>
    </source>
</reference>
<accession>D5VL57</accession>
<protein>
    <submittedName>
        <fullName evidence="1">Uncharacterized protein</fullName>
    </submittedName>
</protein>
<dbReference type="HOGENOM" id="CLU_3005713_0_0_5"/>
<evidence type="ECO:0000313" key="1">
    <source>
        <dbReference type="EMBL" id="ADG11230.1"/>
    </source>
</evidence>
<dbReference type="AlphaFoldDB" id="D5VL57"/>
<organism evidence="1 2">
    <name type="scientific">Caulobacter segnis (strain ATCC 21756 / DSM 7131 / JCM 7823 / NBRC 15250 / LMG 17158 / TK0059)</name>
    <name type="common">Mycoplana segnis</name>
    <dbReference type="NCBI Taxonomy" id="509190"/>
    <lineage>
        <taxon>Bacteria</taxon>
        <taxon>Pseudomonadati</taxon>
        <taxon>Pseudomonadota</taxon>
        <taxon>Alphaproteobacteria</taxon>
        <taxon>Caulobacterales</taxon>
        <taxon>Caulobacteraceae</taxon>
        <taxon>Caulobacter</taxon>
    </lineage>
</organism>
<dbReference type="KEGG" id="cse:Cseg_2782"/>
<gene>
    <name evidence="1" type="ordered locus">Cseg_2782</name>
</gene>
<dbReference type="STRING" id="509190.Cseg_2782"/>
<sequence length="65" mass="6973">MAWFCDCSPMDLTVNRIATEAYVSPIRPIKPVTSNAERAEIADRLKEAVRAAPAAGTGLLVDLSV</sequence>
<dbReference type="Proteomes" id="UP000002629">
    <property type="component" value="Chromosome"/>
</dbReference>